<accession>A0AA35NT52</accession>
<reference evidence="1" key="1">
    <citation type="submission" date="2022-12" db="EMBL/GenBank/DDBJ databases">
        <authorList>
            <person name="Alioto T."/>
            <person name="Alioto T."/>
            <person name="Gomez Garrido J."/>
        </authorList>
    </citation>
    <scope>NUCLEOTIDE SEQUENCE</scope>
</reference>
<sequence length="70" mass="7531">MLLPIIAFRVIGHCVASVARELKARILDPSGVRGLELPASGGEGTLRLPPPLPRLCPTGNRRVLMGEPFF</sequence>
<evidence type="ECO:0000313" key="1">
    <source>
        <dbReference type="EMBL" id="CAI5762714.1"/>
    </source>
</evidence>
<dbReference type="AlphaFoldDB" id="A0AA35NT52"/>
<organism evidence="1 2">
    <name type="scientific">Podarcis lilfordi</name>
    <name type="common">Lilford's wall lizard</name>
    <dbReference type="NCBI Taxonomy" id="74358"/>
    <lineage>
        <taxon>Eukaryota</taxon>
        <taxon>Metazoa</taxon>
        <taxon>Chordata</taxon>
        <taxon>Craniata</taxon>
        <taxon>Vertebrata</taxon>
        <taxon>Euteleostomi</taxon>
        <taxon>Lepidosauria</taxon>
        <taxon>Squamata</taxon>
        <taxon>Bifurcata</taxon>
        <taxon>Unidentata</taxon>
        <taxon>Episquamata</taxon>
        <taxon>Laterata</taxon>
        <taxon>Lacertibaenia</taxon>
        <taxon>Lacertidae</taxon>
        <taxon>Podarcis</taxon>
    </lineage>
</organism>
<dbReference type="EMBL" id="OX395126">
    <property type="protein sequence ID" value="CAI5762714.1"/>
    <property type="molecule type" value="Genomic_DNA"/>
</dbReference>
<name>A0AA35NT52_9SAUR</name>
<dbReference type="Proteomes" id="UP001178461">
    <property type="component" value="Chromosome 1"/>
</dbReference>
<keyword evidence="2" id="KW-1185">Reference proteome</keyword>
<proteinExistence type="predicted"/>
<evidence type="ECO:0000313" key="2">
    <source>
        <dbReference type="Proteomes" id="UP001178461"/>
    </source>
</evidence>
<protein>
    <submittedName>
        <fullName evidence="1">Uncharacterized protein</fullName>
    </submittedName>
</protein>
<gene>
    <name evidence="1" type="ORF">PODLI_1B036604</name>
</gene>